<proteinExistence type="predicted"/>
<evidence type="ECO:0000313" key="1">
    <source>
        <dbReference type="EMBL" id="KAA8909488.1"/>
    </source>
</evidence>
<protein>
    <recommendedName>
        <fullName evidence="3">Glycosyltransferase family 1 protein</fullName>
    </recommendedName>
</protein>
<evidence type="ECO:0000313" key="2">
    <source>
        <dbReference type="Proteomes" id="UP000326924"/>
    </source>
</evidence>
<reference evidence="1 2" key="1">
    <citation type="submission" date="2019-09" db="EMBL/GenBank/DDBJ databases">
        <title>Draft genome of the ectomycorrhizal ascomycete Sphaerosporella brunnea.</title>
        <authorList>
            <consortium name="DOE Joint Genome Institute"/>
            <person name="Benucci G.M."/>
            <person name="Marozzi G."/>
            <person name="Antonielli L."/>
            <person name="Sanchez S."/>
            <person name="Marco P."/>
            <person name="Wang X."/>
            <person name="Falini L.B."/>
            <person name="Barry K."/>
            <person name="Haridas S."/>
            <person name="Lipzen A."/>
            <person name="Labutti K."/>
            <person name="Grigoriev I.V."/>
            <person name="Murat C."/>
            <person name="Martin F."/>
            <person name="Albertini E."/>
            <person name="Donnini D."/>
            <person name="Bonito G."/>
        </authorList>
    </citation>
    <scope>NUCLEOTIDE SEQUENCE [LARGE SCALE GENOMIC DNA]</scope>
    <source>
        <strain evidence="1 2">Sb_GMNB300</strain>
    </source>
</reference>
<dbReference type="Proteomes" id="UP000326924">
    <property type="component" value="Unassembled WGS sequence"/>
</dbReference>
<keyword evidence="2" id="KW-1185">Reference proteome</keyword>
<accession>A0A5J5F1F7</accession>
<name>A0A5J5F1F7_9PEZI</name>
<comment type="caution">
    <text evidence="1">The sequence shown here is derived from an EMBL/GenBank/DDBJ whole genome shotgun (WGS) entry which is preliminary data.</text>
</comment>
<sequence>MFQRRIIILLVLATAFVFMAGSLLFGGVPQYSPPKIFKTPLTHEAHEAPPTAKDGGPLYITITETGGSHDEVVAALVHSFGSQRNAVIDLYQLLPRYRIVDIMQSFTLSNPLPKPKGPSEFINHGVKERRPDIFVAGTCELDLKTFSAQLTTLLADRKTFMFCIIHHSDRWADEKLGLEEAVRPWVEAGMVEFLTLSPHTANFLKEYSIKKWKTTTKPVVRSLVPVFPVPLPAVPAGNGIDKEELSFGLQGDYDPSRRDYNNIFIRLKDFLKNGGSSANSAGSLDESNDRNVTMHLLGHGKHPDVPAEVQAHVKFDEQLDYQTYYSIISRTFALLPAFASKEYLDRKASSSVPASLIGGVPLVATQSIVDAYSYLDRDVVWLQGDNEKDLDVVGRILEMGPKERRKKKELVRRKCATIVDSNVKEVEGWISAVLEKMKR</sequence>
<organism evidence="1 2">
    <name type="scientific">Sphaerosporella brunnea</name>
    <dbReference type="NCBI Taxonomy" id="1250544"/>
    <lineage>
        <taxon>Eukaryota</taxon>
        <taxon>Fungi</taxon>
        <taxon>Dikarya</taxon>
        <taxon>Ascomycota</taxon>
        <taxon>Pezizomycotina</taxon>
        <taxon>Pezizomycetes</taxon>
        <taxon>Pezizales</taxon>
        <taxon>Pyronemataceae</taxon>
        <taxon>Sphaerosporella</taxon>
    </lineage>
</organism>
<dbReference type="AlphaFoldDB" id="A0A5J5F1F7"/>
<dbReference type="InParanoid" id="A0A5J5F1F7"/>
<evidence type="ECO:0008006" key="3">
    <source>
        <dbReference type="Google" id="ProtNLM"/>
    </source>
</evidence>
<dbReference type="EMBL" id="VXIS01000057">
    <property type="protein sequence ID" value="KAA8909488.1"/>
    <property type="molecule type" value="Genomic_DNA"/>
</dbReference>
<gene>
    <name evidence="1" type="ORF">FN846DRAFT_776324</name>
</gene>
<dbReference type="OrthoDB" id="549336at2759"/>